<dbReference type="GO" id="GO:0016853">
    <property type="term" value="F:isomerase activity"/>
    <property type="evidence" value="ECO:0007669"/>
    <property type="project" value="UniProtKB-KW"/>
</dbReference>
<keyword evidence="2" id="KW-1185">Reference proteome</keyword>
<evidence type="ECO:0000313" key="1">
    <source>
        <dbReference type="EMBL" id="EEP54725.1"/>
    </source>
</evidence>
<sequence length="44" mass="5240">MNAYPVYSEEYFHGPFEVTHKETLYLLLVNDGRTRPLDERVLLL</sequence>
<organism evidence="1 2">
    <name type="scientific">Clostridium butyricum E4 str. BoNT E BL5262</name>
    <dbReference type="NCBI Taxonomy" id="632245"/>
    <lineage>
        <taxon>Bacteria</taxon>
        <taxon>Bacillati</taxon>
        <taxon>Bacillota</taxon>
        <taxon>Clostridia</taxon>
        <taxon>Eubacteriales</taxon>
        <taxon>Clostridiaceae</taxon>
        <taxon>Clostridium</taxon>
    </lineage>
</organism>
<dbReference type="AlphaFoldDB" id="C4IGE3"/>
<dbReference type="EMBL" id="ACOM01000005">
    <property type="protein sequence ID" value="EEP54725.1"/>
    <property type="molecule type" value="Genomic_DNA"/>
</dbReference>
<reference evidence="1 2" key="1">
    <citation type="submission" date="2009-08" db="EMBL/GenBank/DDBJ databases">
        <authorList>
            <person name="Shrivastava S."/>
            <person name="Brinkac L.B."/>
            <person name="Brown J.L."/>
            <person name="Bruce D.B."/>
            <person name="Detter C."/>
            <person name="Green L.D."/>
            <person name="Munk C.A."/>
            <person name="Rogers Y.C."/>
            <person name="Tapia R."/>
            <person name="Sims D.R."/>
            <person name="Smith L.A."/>
            <person name="Smith T.J."/>
            <person name="Sutton G."/>
            <person name="Brettin T."/>
        </authorList>
    </citation>
    <scope>NUCLEOTIDE SEQUENCE [LARGE SCALE GENOMIC DNA]</scope>
    <source>
        <strain evidence="2">E4 str. BoNT E BL5262</strain>
    </source>
</reference>
<name>C4IGE3_CLOBU</name>
<dbReference type="Proteomes" id="UP000003081">
    <property type="component" value="Unassembled WGS sequence"/>
</dbReference>
<protein>
    <submittedName>
        <fullName evidence="1">Sugar isomerase</fullName>
    </submittedName>
</protein>
<dbReference type="SUPFAM" id="SSF53697">
    <property type="entry name" value="SIS domain"/>
    <property type="match status" value="1"/>
</dbReference>
<accession>C4IGE3</accession>
<proteinExistence type="predicted"/>
<comment type="caution">
    <text evidence="1">The sequence shown here is derived from an EMBL/GenBank/DDBJ whole genome shotgun (WGS) entry which is preliminary data.</text>
</comment>
<keyword evidence="1" id="KW-0413">Isomerase</keyword>
<dbReference type="InterPro" id="IPR046348">
    <property type="entry name" value="SIS_dom_sf"/>
</dbReference>
<dbReference type="HOGENOM" id="CLU_3214364_0_0_9"/>
<evidence type="ECO:0000313" key="2">
    <source>
        <dbReference type="Proteomes" id="UP000003081"/>
    </source>
</evidence>
<dbReference type="Gene3D" id="3.40.50.12570">
    <property type="match status" value="1"/>
</dbReference>
<dbReference type="GO" id="GO:0097367">
    <property type="term" value="F:carbohydrate derivative binding"/>
    <property type="evidence" value="ECO:0007669"/>
    <property type="project" value="InterPro"/>
</dbReference>
<gene>
    <name evidence="1" type="ORF">CLP_1848</name>
</gene>
<dbReference type="GO" id="GO:1901135">
    <property type="term" value="P:carbohydrate derivative metabolic process"/>
    <property type="evidence" value="ECO:0007669"/>
    <property type="project" value="InterPro"/>
</dbReference>